<protein>
    <submittedName>
        <fullName evidence="1">Uncharacterized protein</fullName>
    </submittedName>
</protein>
<evidence type="ECO:0000313" key="1">
    <source>
        <dbReference type="EMBL" id="MBW0504498.1"/>
    </source>
</evidence>
<accession>A0A9Q3DMX7</accession>
<dbReference type="Proteomes" id="UP000765509">
    <property type="component" value="Unassembled WGS sequence"/>
</dbReference>
<gene>
    <name evidence="1" type="ORF">O181_044213</name>
</gene>
<dbReference type="PANTHER" id="PTHR23272">
    <property type="entry name" value="BED FINGER-RELATED"/>
    <property type="match status" value="1"/>
</dbReference>
<evidence type="ECO:0000313" key="2">
    <source>
        <dbReference type="Proteomes" id="UP000765509"/>
    </source>
</evidence>
<dbReference type="SUPFAM" id="SSF53098">
    <property type="entry name" value="Ribonuclease H-like"/>
    <property type="match status" value="1"/>
</dbReference>
<dbReference type="PANTHER" id="PTHR23272:SF193">
    <property type="entry name" value="OS07G0624100 PROTEIN"/>
    <property type="match status" value="1"/>
</dbReference>
<keyword evidence="2" id="KW-1185">Reference proteome</keyword>
<dbReference type="OrthoDB" id="2790258at2759"/>
<proteinExistence type="predicted"/>
<sequence>MVQVLEEEMEDFSAKQQAIGCMAHTLHLAACEGLKSLGNGMASISTQEEREDDHLMLIANIVDHPDGADLNYNTIITCTGCLASYLKHSPQRRDKFGALVNLIYNEQNPKSATTHLSHVCTRWNSTYKMIQRVINLKEEYNQFFIPNNMQPYHLSPLRWEKAQVMVEFLQPLYEATMIIFLVAFGQ</sequence>
<dbReference type="AlphaFoldDB" id="A0A9Q3DMX7"/>
<reference evidence="1" key="1">
    <citation type="submission" date="2021-03" db="EMBL/GenBank/DDBJ databases">
        <title>Draft genome sequence of rust myrtle Austropuccinia psidii MF-1, a brazilian biotype.</title>
        <authorList>
            <person name="Quecine M.C."/>
            <person name="Pachon D.M.R."/>
            <person name="Bonatelli M.L."/>
            <person name="Correr F.H."/>
            <person name="Franceschini L.M."/>
            <person name="Leite T.F."/>
            <person name="Margarido G.R.A."/>
            <person name="Almeida C.A."/>
            <person name="Ferrarezi J.A."/>
            <person name="Labate C.A."/>
        </authorList>
    </citation>
    <scope>NUCLEOTIDE SEQUENCE</scope>
    <source>
        <strain evidence="1">MF-1</strain>
    </source>
</reference>
<name>A0A9Q3DMX7_9BASI</name>
<comment type="caution">
    <text evidence="1">The sequence shown here is derived from an EMBL/GenBank/DDBJ whole genome shotgun (WGS) entry which is preliminary data.</text>
</comment>
<dbReference type="InterPro" id="IPR012337">
    <property type="entry name" value="RNaseH-like_sf"/>
</dbReference>
<dbReference type="EMBL" id="AVOT02017971">
    <property type="protein sequence ID" value="MBW0504498.1"/>
    <property type="molecule type" value="Genomic_DNA"/>
</dbReference>
<organism evidence="1 2">
    <name type="scientific">Austropuccinia psidii MF-1</name>
    <dbReference type="NCBI Taxonomy" id="1389203"/>
    <lineage>
        <taxon>Eukaryota</taxon>
        <taxon>Fungi</taxon>
        <taxon>Dikarya</taxon>
        <taxon>Basidiomycota</taxon>
        <taxon>Pucciniomycotina</taxon>
        <taxon>Pucciniomycetes</taxon>
        <taxon>Pucciniales</taxon>
        <taxon>Sphaerophragmiaceae</taxon>
        <taxon>Austropuccinia</taxon>
    </lineage>
</organism>